<proteinExistence type="predicted"/>
<accession>A0A0E1VRY9</accession>
<evidence type="ECO:0000259" key="1">
    <source>
        <dbReference type="Pfam" id="PF05257"/>
    </source>
</evidence>
<sequence>MAACRHRAPPVARGADGARADLAEARAGVSFFTNPSRKTEYGLTSIARMDQRIVPARGGPHAGGGHPAWMRVALAEQGVRRCGRGESNPRIVEYNGCTNLVGYDDKVSWCSSFVNWCFSRVGIAGTGSALARSWLEWGRALSEPAYGCVAVLMRDRPTSWKGHVGFYLRHDDERVYLFGGNQRGAVREYAYARSRLLSYRWPDERGLS</sequence>
<evidence type="ECO:0000313" key="2">
    <source>
        <dbReference type="EMBL" id="EET03638.1"/>
    </source>
</evidence>
<dbReference type="HOGENOM" id="CLU_1329877_0_0_4"/>
<dbReference type="InterPro" id="IPR013423">
    <property type="entry name" value="CHP02594"/>
</dbReference>
<dbReference type="InterPro" id="IPR007921">
    <property type="entry name" value="CHAP_dom"/>
</dbReference>
<dbReference type="AlphaFoldDB" id="A0A0E1VRY9"/>
<name>A0A0E1VRY9_BURPE</name>
<dbReference type="EMBL" id="CM000833">
    <property type="protein sequence ID" value="EET03638.1"/>
    <property type="molecule type" value="Genomic_DNA"/>
</dbReference>
<protein>
    <recommendedName>
        <fullName evidence="1">Peptidase C51 domain-containing protein</fullName>
    </recommendedName>
</protein>
<reference evidence="2" key="1">
    <citation type="submission" date="2009-05" db="EMBL/GenBank/DDBJ databases">
        <authorList>
            <person name="Harkins D.M."/>
            <person name="DeShazer D."/>
            <person name="Woods D.E."/>
            <person name="Brinkac L.M."/>
            <person name="Brown K.A."/>
            <person name="Hung G.C."/>
            <person name="Tuanyok A."/>
            <person name="Zhang B."/>
            <person name="Nierman W.C."/>
        </authorList>
    </citation>
    <scope>NUCLEOTIDE SEQUENCE [LARGE SCALE GENOMIC DNA]</scope>
    <source>
        <strain evidence="2">1710a</strain>
    </source>
</reference>
<feature type="domain" description="Peptidase C51" evidence="1">
    <location>
        <begin position="103"/>
        <end position="181"/>
    </location>
</feature>
<dbReference type="NCBIfam" id="TIGR02594">
    <property type="entry name" value="TIGR02594 family protein"/>
    <property type="match status" value="1"/>
</dbReference>
<gene>
    <name evidence="2" type="ORF">BURPS1710A_A3310</name>
</gene>
<organism evidence="2">
    <name type="scientific">Burkholderia pseudomallei 1710a</name>
    <dbReference type="NCBI Taxonomy" id="320371"/>
    <lineage>
        <taxon>Bacteria</taxon>
        <taxon>Pseudomonadati</taxon>
        <taxon>Pseudomonadota</taxon>
        <taxon>Betaproteobacteria</taxon>
        <taxon>Burkholderiales</taxon>
        <taxon>Burkholderiaceae</taxon>
        <taxon>Burkholderia</taxon>
        <taxon>pseudomallei group</taxon>
    </lineage>
</organism>
<dbReference type="Proteomes" id="UP000001812">
    <property type="component" value="Chromosome II"/>
</dbReference>
<dbReference type="Pfam" id="PF05257">
    <property type="entry name" value="CHAP"/>
    <property type="match status" value="1"/>
</dbReference>